<dbReference type="InterPro" id="IPR036291">
    <property type="entry name" value="NAD(P)-bd_dom_sf"/>
</dbReference>
<dbReference type="Proteomes" id="UP001642482">
    <property type="component" value="Unassembled WGS sequence"/>
</dbReference>
<dbReference type="Pfam" id="PF13561">
    <property type="entry name" value="adh_short_C2"/>
    <property type="match status" value="1"/>
</dbReference>
<keyword evidence="2" id="KW-0521">NADP</keyword>
<dbReference type="PROSITE" id="PS00061">
    <property type="entry name" value="ADH_SHORT"/>
    <property type="match status" value="1"/>
</dbReference>
<dbReference type="PANTHER" id="PTHR44229">
    <property type="entry name" value="15-HYDROXYPROSTAGLANDIN DEHYDROGENASE [NAD(+)]"/>
    <property type="match status" value="1"/>
</dbReference>
<keyword evidence="5" id="KW-1185">Reference proteome</keyword>
<dbReference type="InterPro" id="IPR020904">
    <property type="entry name" value="Sc_DH/Rdtase_CS"/>
</dbReference>
<dbReference type="PANTHER" id="PTHR44229:SF4">
    <property type="entry name" value="15-HYDROXYPROSTAGLANDIN DEHYDROGENASE [NAD(+)]"/>
    <property type="match status" value="1"/>
</dbReference>
<dbReference type="SUPFAM" id="SSF51735">
    <property type="entry name" value="NAD(P)-binding Rossmann-fold domains"/>
    <property type="match status" value="1"/>
</dbReference>
<evidence type="ECO:0000256" key="2">
    <source>
        <dbReference type="ARBA" id="ARBA00022857"/>
    </source>
</evidence>
<evidence type="ECO:0000256" key="3">
    <source>
        <dbReference type="ARBA" id="ARBA00023002"/>
    </source>
</evidence>
<evidence type="ECO:0000313" key="5">
    <source>
        <dbReference type="Proteomes" id="UP001642482"/>
    </source>
</evidence>
<evidence type="ECO:0000256" key="1">
    <source>
        <dbReference type="ARBA" id="ARBA00006484"/>
    </source>
</evidence>
<dbReference type="PRINTS" id="PR00081">
    <property type="entry name" value="GDHRDH"/>
</dbReference>
<dbReference type="InterPro" id="IPR002347">
    <property type="entry name" value="SDR_fam"/>
</dbReference>
<dbReference type="Gene3D" id="3.40.50.720">
    <property type="entry name" value="NAD(P)-binding Rossmann-like Domain"/>
    <property type="match status" value="1"/>
</dbReference>
<keyword evidence="3" id="KW-0560">Oxidoreductase</keyword>
<name>A0ABP0C9F4_9PEZI</name>
<proteinExistence type="inferred from homology"/>
<evidence type="ECO:0008006" key="6">
    <source>
        <dbReference type="Google" id="ProtNLM"/>
    </source>
</evidence>
<organism evidence="4 5">
    <name type="scientific">Sporothrix eucalyptigena</name>
    <dbReference type="NCBI Taxonomy" id="1812306"/>
    <lineage>
        <taxon>Eukaryota</taxon>
        <taxon>Fungi</taxon>
        <taxon>Dikarya</taxon>
        <taxon>Ascomycota</taxon>
        <taxon>Pezizomycotina</taxon>
        <taxon>Sordariomycetes</taxon>
        <taxon>Sordariomycetidae</taxon>
        <taxon>Ophiostomatales</taxon>
        <taxon>Ophiostomataceae</taxon>
        <taxon>Sporothrix</taxon>
    </lineage>
</organism>
<evidence type="ECO:0000313" key="4">
    <source>
        <dbReference type="EMBL" id="CAK7228643.1"/>
    </source>
</evidence>
<gene>
    <name evidence="4" type="ORF">SEUCBS140593_006983</name>
</gene>
<accession>A0ABP0C9F4</accession>
<protein>
    <recommendedName>
        <fullName evidence="6">NAD(P)-binding protein</fullName>
    </recommendedName>
</protein>
<reference evidence="4 5" key="1">
    <citation type="submission" date="2024-01" db="EMBL/GenBank/DDBJ databases">
        <authorList>
            <person name="Allen C."/>
            <person name="Tagirdzhanova G."/>
        </authorList>
    </citation>
    <scope>NUCLEOTIDE SEQUENCE [LARGE SCALE GENOMIC DNA]</scope>
</reference>
<comment type="caution">
    <text evidence="4">The sequence shown here is derived from an EMBL/GenBank/DDBJ whole genome shotgun (WGS) entry which is preliminary data.</text>
</comment>
<dbReference type="EMBL" id="CAWUHD010000080">
    <property type="protein sequence ID" value="CAK7228643.1"/>
    <property type="molecule type" value="Genomic_DNA"/>
</dbReference>
<comment type="similarity">
    <text evidence="1">Belongs to the short-chain dehydrogenases/reductases (SDR) family.</text>
</comment>
<sequence>MASRTLCWTVASSRIFSTQSRPCRSALITGGASGLGLRVAQELVGRGGWHVHIVDKNASALEKAAEHFSSTTSSSSSTASFHRADITQYSELAAAFQNTFTESGSRLDFVFANAGVAGLEPIYDTPETPDDGVAPPSAIDLTTVRILYDAAIHSWYLSMHYFKQTQKRHNQSGERHAEYDPNIVMTASCMGLYAPALNPIYTGAKHGVVGFMRAVAPYSWTQHGVRVNALCPGSFRSGILSSAAWSHFPAEAKTPVDKVVEGALLLFEGKDGGNAIKRLDGRSSPKENGVLWGEALEVSGNELFYRSGPSASNSTAEALLKIASRLGV</sequence>